<dbReference type="InterPro" id="IPR045851">
    <property type="entry name" value="AMP-bd_C_sf"/>
</dbReference>
<reference evidence="6 7" key="1">
    <citation type="journal article" date="2014" name="BMC Genomics">
        <title>Comparison of environmental and isolate Sulfobacillus genomes reveals diverse carbon, sulfur, nitrogen, and hydrogen metabolisms.</title>
        <authorList>
            <person name="Justice N.B."/>
            <person name="Norman A."/>
            <person name="Brown C.T."/>
            <person name="Singh A."/>
            <person name="Thomas B.C."/>
            <person name="Banfield J.F."/>
        </authorList>
    </citation>
    <scope>NUCLEOTIDE SEQUENCE [LARGE SCALE GENOMIC DNA]</scope>
    <source>
        <strain evidence="6">AMDSBA3</strain>
    </source>
</reference>
<dbReference type="SUPFAM" id="SSF56801">
    <property type="entry name" value="Acetyl-CoA synthetase-like"/>
    <property type="match status" value="1"/>
</dbReference>
<accession>A0A2T2WKQ4</accession>
<evidence type="ECO:0000256" key="4">
    <source>
        <dbReference type="ARBA" id="ARBA00023098"/>
    </source>
</evidence>
<organism evidence="6 7">
    <name type="scientific">Sulfobacillus acidophilus</name>
    <dbReference type="NCBI Taxonomy" id="53633"/>
    <lineage>
        <taxon>Bacteria</taxon>
        <taxon>Bacillati</taxon>
        <taxon>Bacillota</taxon>
        <taxon>Clostridia</taxon>
        <taxon>Eubacteriales</taxon>
        <taxon>Clostridiales Family XVII. Incertae Sedis</taxon>
        <taxon>Sulfobacillus</taxon>
    </lineage>
</organism>
<comment type="caution">
    <text evidence="6">The sequence shown here is derived from an EMBL/GenBank/DDBJ whole genome shotgun (WGS) entry which is preliminary data.</text>
</comment>
<evidence type="ECO:0000259" key="5">
    <source>
        <dbReference type="Pfam" id="PF13193"/>
    </source>
</evidence>
<dbReference type="PANTHER" id="PTHR43859:SF4">
    <property type="entry name" value="BUTANOATE--COA LIGASE AAE1-RELATED"/>
    <property type="match status" value="1"/>
</dbReference>
<dbReference type="Gene3D" id="3.30.300.30">
    <property type="match status" value="1"/>
</dbReference>
<sequence>GELTLRGLSVMKGYWKREEATQDALQGGWLHTGDIFVRHSDGALEMIDRKKYIIKTGGENVYPAEVEHVLLAHPAVADVSVIGIADPVWGETVKAFVVLMSGASVSRLELDTWCREKLAGYKRPRYIEYIDEIPRNHSGKPLKNILEARPVDPSQQVPRN</sequence>
<feature type="non-terminal residue" evidence="6">
    <location>
        <position position="1"/>
    </location>
</feature>
<keyword evidence="4" id="KW-0443">Lipid metabolism</keyword>
<proteinExistence type="inferred from homology"/>
<evidence type="ECO:0000313" key="6">
    <source>
        <dbReference type="EMBL" id="PSR22807.1"/>
    </source>
</evidence>
<dbReference type="InterPro" id="IPR025110">
    <property type="entry name" value="AMP-bd_C"/>
</dbReference>
<dbReference type="GO" id="GO:0006631">
    <property type="term" value="P:fatty acid metabolic process"/>
    <property type="evidence" value="ECO:0007669"/>
    <property type="project" value="UniProtKB-KW"/>
</dbReference>
<evidence type="ECO:0000256" key="2">
    <source>
        <dbReference type="ARBA" id="ARBA00022598"/>
    </source>
</evidence>
<dbReference type="GO" id="GO:0016874">
    <property type="term" value="F:ligase activity"/>
    <property type="evidence" value="ECO:0007669"/>
    <property type="project" value="UniProtKB-KW"/>
</dbReference>
<dbReference type="Pfam" id="PF13193">
    <property type="entry name" value="AMP-binding_C"/>
    <property type="match status" value="1"/>
</dbReference>
<comment type="similarity">
    <text evidence="1">Belongs to the ATP-dependent AMP-binding enzyme family.</text>
</comment>
<dbReference type="PANTHER" id="PTHR43859">
    <property type="entry name" value="ACYL-ACTIVATING ENZYME"/>
    <property type="match status" value="1"/>
</dbReference>
<evidence type="ECO:0000313" key="7">
    <source>
        <dbReference type="Proteomes" id="UP000241848"/>
    </source>
</evidence>
<dbReference type="Gene3D" id="2.30.38.10">
    <property type="entry name" value="Luciferase, Domain 3"/>
    <property type="match status" value="1"/>
</dbReference>
<dbReference type="EMBL" id="PXYV01000012">
    <property type="protein sequence ID" value="PSR22807.1"/>
    <property type="molecule type" value="Genomic_DNA"/>
</dbReference>
<gene>
    <name evidence="6" type="ORF">C7B45_05635</name>
</gene>
<dbReference type="FunFam" id="3.30.300.30:FF:000008">
    <property type="entry name" value="2,3-dihydroxybenzoate-AMP ligase"/>
    <property type="match status" value="1"/>
</dbReference>
<keyword evidence="2 6" id="KW-0436">Ligase</keyword>
<dbReference type="Proteomes" id="UP000241848">
    <property type="component" value="Unassembled WGS sequence"/>
</dbReference>
<evidence type="ECO:0000256" key="1">
    <source>
        <dbReference type="ARBA" id="ARBA00006432"/>
    </source>
</evidence>
<protein>
    <submittedName>
        <fullName evidence="6">O-succinylbenzoate--CoA ligase</fullName>
    </submittedName>
</protein>
<dbReference type="AlphaFoldDB" id="A0A2T2WKQ4"/>
<evidence type="ECO:0000256" key="3">
    <source>
        <dbReference type="ARBA" id="ARBA00022832"/>
    </source>
</evidence>
<name>A0A2T2WKQ4_9FIRM</name>
<keyword evidence="3" id="KW-0276">Fatty acid metabolism</keyword>
<feature type="domain" description="AMP-binding enzyme C-terminal" evidence="5">
    <location>
        <begin position="65"/>
        <end position="140"/>
    </location>
</feature>